<dbReference type="PROSITE" id="PS50072">
    <property type="entry name" value="CSA_PPIASE_2"/>
    <property type="match status" value="1"/>
</dbReference>
<accession>A0A814QJ73</accession>
<dbReference type="InterPro" id="IPR035979">
    <property type="entry name" value="RBD_domain_sf"/>
</dbReference>
<evidence type="ECO:0000313" key="13">
    <source>
        <dbReference type="EMBL" id="CAF1120176.1"/>
    </source>
</evidence>
<feature type="region of interest" description="Disordered" evidence="10">
    <location>
        <begin position="326"/>
        <end position="438"/>
    </location>
</feature>
<dbReference type="SUPFAM" id="SSF50891">
    <property type="entry name" value="Cyclophilin-like"/>
    <property type="match status" value="1"/>
</dbReference>
<sequence length="438" mass="51708">MSVVLETTLGDITIDLYYEERPTACKNFLYLCLQKYYNFCLFHSIQTNFIAQTGDPTGTGRGGESVFRELYGDQANYFDMEKKPLIKHRKRGTISMVNNTNNQHGSQFYITLVPNLDSLDGIHTVFGEVVDGWDVLDKINIAVVDHEFRPYHDIRIIHTVVLSNPFDIPSVLRIPERSPSPTIERVKSSRIAFDELFDEDRIQGKTDEEIKDYIEEKEAQARAQILELIGDLPEADMKPPENVLFVCKLNQVTTDEDLETIFSRFGEIISCEIVRDKKTGDSLCYAFIEYDNNEDAEQAYFKMDNVLIDDRRIHVDFSQSVAKEKWKYDQKQRKLKAQKAQPPRPPSPSAKPPKLEEKRRHNHNDDRHDRDRYRDDRGRDHRGRDHRDYDRERDRKYDRNRDSDRDRGHDRGRDRKYDRSRDNNRGHDHRHRRDRSRS</sequence>
<evidence type="ECO:0000256" key="2">
    <source>
        <dbReference type="ARBA" id="ARBA00002388"/>
    </source>
</evidence>
<keyword evidence="4 8" id="KW-0694">RNA-binding</keyword>
<feature type="domain" description="RRM" evidence="12">
    <location>
        <begin position="242"/>
        <end position="320"/>
    </location>
</feature>
<feature type="compositionally biased region" description="Basic and acidic residues" evidence="10">
    <location>
        <begin position="353"/>
        <end position="426"/>
    </location>
</feature>
<dbReference type="OrthoDB" id="2083at2759"/>
<keyword evidence="5 9" id="KW-0697">Rotamase</keyword>
<dbReference type="Pfam" id="PF00160">
    <property type="entry name" value="Pro_isomerase"/>
    <property type="match status" value="1"/>
</dbReference>
<gene>
    <name evidence="13" type="ORF">VCS650_LOCUS21145</name>
</gene>
<dbReference type="GO" id="GO:0003723">
    <property type="term" value="F:RNA binding"/>
    <property type="evidence" value="ECO:0007669"/>
    <property type="project" value="UniProtKB-UniRule"/>
</dbReference>
<evidence type="ECO:0000259" key="12">
    <source>
        <dbReference type="PROSITE" id="PS50102"/>
    </source>
</evidence>
<evidence type="ECO:0000256" key="8">
    <source>
        <dbReference type="PROSITE-ProRule" id="PRU00176"/>
    </source>
</evidence>
<dbReference type="GO" id="GO:0005634">
    <property type="term" value="C:nucleus"/>
    <property type="evidence" value="ECO:0007669"/>
    <property type="project" value="UniProtKB-SubCell"/>
</dbReference>
<dbReference type="InterPro" id="IPR029000">
    <property type="entry name" value="Cyclophilin-like_dom_sf"/>
</dbReference>
<comment type="caution">
    <text evidence="13">The sequence shown here is derived from an EMBL/GenBank/DDBJ whole genome shotgun (WGS) entry which is preliminary data.</text>
</comment>
<reference evidence="13" key="1">
    <citation type="submission" date="2021-02" db="EMBL/GenBank/DDBJ databases">
        <authorList>
            <person name="Nowell W R."/>
        </authorList>
    </citation>
    <scope>NUCLEOTIDE SEQUENCE</scope>
</reference>
<keyword evidence="7 9" id="KW-0539">Nucleus</keyword>
<evidence type="ECO:0000259" key="11">
    <source>
        <dbReference type="PROSITE" id="PS50072"/>
    </source>
</evidence>
<dbReference type="InterPro" id="IPR035542">
    <property type="entry name" value="CRIP"/>
</dbReference>
<evidence type="ECO:0000256" key="4">
    <source>
        <dbReference type="ARBA" id="ARBA00022884"/>
    </source>
</evidence>
<dbReference type="Gene3D" id="3.30.70.330">
    <property type="match status" value="1"/>
</dbReference>
<dbReference type="EMBL" id="CAJNON010000225">
    <property type="protein sequence ID" value="CAF1120176.1"/>
    <property type="molecule type" value="Genomic_DNA"/>
</dbReference>
<dbReference type="InterPro" id="IPR002130">
    <property type="entry name" value="Cyclophilin-type_PPIase_dom"/>
</dbReference>
<dbReference type="SMART" id="SM00360">
    <property type="entry name" value="RRM"/>
    <property type="match status" value="1"/>
</dbReference>
<dbReference type="FunFam" id="3.30.70.330:FF:000287">
    <property type="entry name" value="Peptidyl-prolyl cis-trans isomerase"/>
    <property type="match status" value="1"/>
</dbReference>
<dbReference type="PANTHER" id="PTHR45843">
    <property type="entry name" value="PEPTIDYL-PROLYL CIS-TRANS ISOMERASE-LIKE 4"/>
    <property type="match status" value="1"/>
</dbReference>
<dbReference type="FunFam" id="2.40.100.10:FF:000015">
    <property type="entry name" value="Peptidyl-prolyl cis-trans isomerase"/>
    <property type="match status" value="1"/>
</dbReference>
<dbReference type="SUPFAM" id="SSF54928">
    <property type="entry name" value="RNA-binding domain, RBD"/>
    <property type="match status" value="1"/>
</dbReference>
<dbReference type="AlphaFoldDB" id="A0A814QJ73"/>
<dbReference type="Proteomes" id="UP000663891">
    <property type="component" value="Unassembled WGS sequence"/>
</dbReference>
<comment type="similarity">
    <text evidence="9">Belongs to the cyclophilin-type PPIase family. PPIL4 subfamily.</text>
</comment>
<dbReference type="PRINTS" id="PR00153">
    <property type="entry name" value="CSAPPISMRASE"/>
</dbReference>
<dbReference type="PROSITE" id="PS50102">
    <property type="entry name" value="RRM"/>
    <property type="match status" value="1"/>
</dbReference>
<dbReference type="GO" id="GO:0003755">
    <property type="term" value="F:peptidyl-prolyl cis-trans isomerase activity"/>
    <property type="evidence" value="ECO:0007669"/>
    <property type="project" value="UniProtKB-UniRule"/>
</dbReference>
<proteinExistence type="inferred from homology"/>
<evidence type="ECO:0000313" key="14">
    <source>
        <dbReference type="Proteomes" id="UP000663891"/>
    </source>
</evidence>
<dbReference type="InterPro" id="IPR035538">
    <property type="entry name" value="Cyclophilin_PPIL4"/>
</dbReference>
<comment type="subcellular location">
    <subcellularLocation>
        <location evidence="3 9">Nucleus</location>
    </subcellularLocation>
</comment>
<evidence type="ECO:0000256" key="6">
    <source>
        <dbReference type="ARBA" id="ARBA00023235"/>
    </source>
</evidence>
<dbReference type="InterPro" id="IPR012677">
    <property type="entry name" value="Nucleotide-bd_a/b_plait_sf"/>
</dbReference>
<evidence type="ECO:0000256" key="1">
    <source>
        <dbReference type="ARBA" id="ARBA00000971"/>
    </source>
</evidence>
<comment type="catalytic activity">
    <reaction evidence="1 9">
        <text>[protein]-peptidylproline (omega=180) = [protein]-peptidylproline (omega=0)</text>
        <dbReference type="Rhea" id="RHEA:16237"/>
        <dbReference type="Rhea" id="RHEA-COMP:10747"/>
        <dbReference type="Rhea" id="RHEA-COMP:10748"/>
        <dbReference type="ChEBI" id="CHEBI:83833"/>
        <dbReference type="ChEBI" id="CHEBI:83834"/>
        <dbReference type="EC" id="5.2.1.8"/>
    </reaction>
</comment>
<evidence type="ECO:0000256" key="9">
    <source>
        <dbReference type="RuleBase" id="RU365081"/>
    </source>
</evidence>
<dbReference type="InterPro" id="IPR000504">
    <property type="entry name" value="RRM_dom"/>
</dbReference>
<feature type="compositionally biased region" description="Pro residues" evidence="10">
    <location>
        <begin position="342"/>
        <end position="351"/>
    </location>
</feature>
<protein>
    <recommendedName>
        <fullName evidence="9">Peptidyl-prolyl cis-trans isomerase</fullName>
        <shortName evidence="9">PPIase</shortName>
        <ecNumber evidence="9">5.2.1.8</ecNumber>
    </recommendedName>
</protein>
<keyword evidence="6 9" id="KW-0413">Isomerase</keyword>
<name>A0A814QJ73_9BILA</name>
<dbReference type="Pfam" id="PF00076">
    <property type="entry name" value="RRM_1"/>
    <property type="match status" value="1"/>
</dbReference>
<organism evidence="13 14">
    <name type="scientific">Adineta steineri</name>
    <dbReference type="NCBI Taxonomy" id="433720"/>
    <lineage>
        <taxon>Eukaryota</taxon>
        <taxon>Metazoa</taxon>
        <taxon>Spiralia</taxon>
        <taxon>Gnathifera</taxon>
        <taxon>Rotifera</taxon>
        <taxon>Eurotatoria</taxon>
        <taxon>Bdelloidea</taxon>
        <taxon>Adinetida</taxon>
        <taxon>Adinetidae</taxon>
        <taxon>Adineta</taxon>
    </lineage>
</organism>
<dbReference type="CDD" id="cd12235">
    <property type="entry name" value="RRM_PPIL4"/>
    <property type="match status" value="1"/>
</dbReference>
<evidence type="ECO:0000256" key="7">
    <source>
        <dbReference type="ARBA" id="ARBA00023242"/>
    </source>
</evidence>
<feature type="compositionally biased region" description="Basic residues" evidence="10">
    <location>
        <begin position="427"/>
        <end position="438"/>
    </location>
</feature>
<evidence type="ECO:0000256" key="5">
    <source>
        <dbReference type="ARBA" id="ARBA00023110"/>
    </source>
</evidence>
<dbReference type="PANTHER" id="PTHR45843:SF1">
    <property type="entry name" value="PEPTIDYL-PROLYL CIS-TRANS ISOMERASE-LIKE 4"/>
    <property type="match status" value="1"/>
</dbReference>
<dbReference type="Gene3D" id="2.40.100.10">
    <property type="entry name" value="Cyclophilin-like"/>
    <property type="match status" value="1"/>
</dbReference>
<evidence type="ECO:0000256" key="3">
    <source>
        <dbReference type="ARBA" id="ARBA00004123"/>
    </source>
</evidence>
<dbReference type="EC" id="5.2.1.8" evidence="9"/>
<dbReference type="CDD" id="cd01921">
    <property type="entry name" value="cyclophilin_RRM"/>
    <property type="match status" value="1"/>
</dbReference>
<feature type="domain" description="PPIase cyclophilin-type" evidence="11">
    <location>
        <begin position="1"/>
        <end position="161"/>
    </location>
</feature>
<comment type="function">
    <text evidence="2 9">PPIases accelerate the folding of proteins. It catalyzes the cis-trans isomerization of proline imidic peptide bonds in oligopeptides.</text>
</comment>
<evidence type="ECO:0000256" key="10">
    <source>
        <dbReference type="SAM" id="MobiDB-lite"/>
    </source>
</evidence>